<accession>A0A2M6YQT6</accession>
<dbReference type="PROSITE" id="PS50994">
    <property type="entry name" value="INTEGRASE"/>
    <property type="match status" value="1"/>
</dbReference>
<dbReference type="AlphaFoldDB" id="A0A2M6YQT6"/>
<feature type="domain" description="Integrase catalytic" evidence="1">
    <location>
        <begin position="167"/>
        <end position="336"/>
    </location>
</feature>
<dbReference type="SUPFAM" id="SSF53098">
    <property type="entry name" value="Ribonuclease H-like"/>
    <property type="match status" value="1"/>
</dbReference>
<dbReference type="InterPro" id="IPR001584">
    <property type="entry name" value="Integrase_cat-core"/>
</dbReference>
<dbReference type="EMBL" id="PEWZ01000131">
    <property type="protein sequence ID" value="PIU33719.1"/>
    <property type="molecule type" value="Genomic_DNA"/>
</dbReference>
<evidence type="ECO:0000313" key="2">
    <source>
        <dbReference type="EMBL" id="PIU33719.1"/>
    </source>
</evidence>
<dbReference type="SUPFAM" id="SSF48295">
    <property type="entry name" value="TrpR-like"/>
    <property type="match status" value="1"/>
</dbReference>
<dbReference type="Pfam" id="PF13518">
    <property type="entry name" value="HTH_28"/>
    <property type="match status" value="1"/>
</dbReference>
<organism evidence="2 3">
    <name type="scientific">Candidatus Shapirobacteria bacterium CG07_land_8_20_14_0_80_39_18</name>
    <dbReference type="NCBI Taxonomy" id="1974882"/>
    <lineage>
        <taxon>Bacteria</taxon>
        <taxon>Candidatus Shapironibacteriota</taxon>
    </lineage>
</organism>
<dbReference type="Gene3D" id="3.30.420.10">
    <property type="entry name" value="Ribonuclease H-like superfamily/Ribonuclease H"/>
    <property type="match status" value="1"/>
</dbReference>
<dbReference type="InterPro" id="IPR036397">
    <property type="entry name" value="RNaseH_sf"/>
</dbReference>
<gene>
    <name evidence="2" type="ORF">COT03_02725</name>
</gene>
<proteinExistence type="predicted"/>
<evidence type="ECO:0000259" key="1">
    <source>
        <dbReference type="PROSITE" id="PS50994"/>
    </source>
</evidence>
<name>A0A2M6YQT6_9BACT</name>
<dbReference type="Proteomes" id="UP000229502">
    <property type="component" value="Unassembled WGS sequence"/>
</dbReference>
<protein>
    <recommendedName>
        <fullName evidence="1">Integrase catalytic domain-containing protein</fullName>
    </recommendedName>
</protein>
<dbReference type="GO" id="GO:0015074">
    <property type="term" value="P:DNA integration"/>
    <property type="evidence" value="ECO:0007669"/>
    <property type="project" value="InterPro"/>
</dbReference>
<dbReference type="InterPro" id="IPR055247">
    <property type="entry name" value="InsJ-like_HTH"/>
</dbReference>
<evidence type="ECO:0000313" key="3">
    <source>
        <dbReference type="Proteomes" id="UP000229502"/>
    </source>
</evidence>
<dbReference type="GO" id="GO:0043565">
    <property type="term" value="F:sequence-specific DNA binding"/>
    <property type="evidence" value="ECO:0007669"/>
    <property type="project" value="InterPro"/>
</dbReference>
<comment type="caution">
    <text evidence="2">The sequence shown here is derived from an EMBL/GenBank/DDBJ whole genome shotgun (WGS) entry which is preliminary data.</text>
</comment>
<dbReference type="PANTHER" id="PTHR47515">
    <property type="entry name" value="LOW CALCIUM RESPONSE LOCUS PROTEIN T"/>
    <property type="match status" value="1"/>
</dbReference>
<dbReference type="InterPro" id="IPR012337">
    <property type="entry name" value="RNaseH-like_sf"/>
</dbReference>
<reference evidence="3" key="1">
    <citation type="submission" date="2017-09" db="EMBL/GenBank/DDBJ databases">
        <title>Depth-based differentiation of microbial function through sediment-hosted aquifers and enrichment of novel symbionts in the deep terrestrial subsurface.</title>
        <authorList>
            <person name="Probst A.J."/>
            <person name="Ladd B."/>
            <person name="Jarett J.K."/>
            <person name="Geller-Mcgrath D.E."/>
            <person name="Sieber C.M.K."/>
            <person name="Emerson J.B."/>
            <person name="Anantharaman K."/>
            <person name="Thomas B.C."/>
            <person name="Malmstrom R."/>
            <person name="Stieglmeier M."/>
            <person name="Klingl A."/>
            <person name="Woyke T."/>
            <person name="Ryan C.M."/>
            <person name="Banfield J.F."/>
        </authorList>
    </citation>
    <scope>NUCLEOTIDE SEQUENCE [LARGE SCALE GENOMIC DNA]</scope>
</reference>
<sequence length="346" mass="40589">MKYKGFIVPRGGKLSHLSQSVISSEASTRLSWMDYYFKTGNGRLTCRHFGISPDTFYKWKRKYQKDNLKSLEDDRKSRRPNALRHPETPILVVEKIKSLRETYPRWGKEKLFILLKKELANEGKENLLVSVSTIGRTINRLKQRGYLKEPITNYVSSKKRYLKRDWAVRKPKDYEVKQIGDLVEVDTLDIRPIPGIVRKQFTARDIISKWDVIEVYGNATANLAAKFLDSLILRCPFLIKAIQVDGGSEFKAEFEEECKKRGIKLFVLPPYSPRLNGCVERANRTHTEEFYEVNDFSLDLEELRKQLRKWEEICQTVRPSQALNYLTPQEYVNICKNKERNVYGMY</sequence>
<dbReference type="PANTHER" id="PTHR47515:SF2">
    <property type="entry name" value="INTEGRASE CORE DOMAIN PROTEIN"/>
    <property type="match status" value="1"/>
</dbReference>
<dbReference type="InterPro" id="IPR010921">
    <property type="entry name" value="Trp_repressor/repl_initiator"/>
</dbReference>
<dbReference type="Pfam" id="PF13683">
    <property type="entry name" value="rve_3"/>
    <property type="match status" value="1"/>
</dbReference>